<dbReference type="Pfam" id="PF22692">
    <property type="entry name" value="LlgE_F_G_D1"/>
    <property type="match status" value="1"/>
</dbReference>
<evidence type="ECO:0000313" key="10">
    <source>
        <dbReference type="EMBL" id="QFQ32512.1"/>
    </source>
</evidence>
<dbReference type="InterPro" id="IPR020013">
    <property type="entry name" value="Flagellar_FlgE/F/G"/>
</dbReference>
<name>A0A5J6ZAU3_9GAMM</name>
<dbReference type="AlphaFoldDB" id="A0A5J6ZAU3"/>
<keyword evidence="10" id="KW-0966">Cell projection</keyword>
<dbReference type="NCBIfam" id="NF009280">
    <property type="entry name" value="PRK12640.1"/>
    <property type="match status" value="1"/>
</dbReference>
<accession>A0A5J6ZAU3</accession>
<dbReference type="SUPFAM" id="SSF117143">
    <property type="entry name" value="Flagellar hook protein flgE"/>
    <property type="match status" value="1"/>
</dbReference>
<dbReference type="PANTHER" id="PTHR30435">
    <property type="entry name" value="FLAGELLAR PROTEIN"/>
    <property type="match status" value="1"/>
</dbReference>
<sequence length="246" mass="28330">MENTIYQSMQAAIRLLENQNIIANNLANVSTNGFKETFNLIIKNENVNNLYKTQTQKYYNFSEGILTNTQRKLDLIIKENGWLVIKDMNGKEAYTKNGHLQINAQGQLTIQNYKVVINQGDIKIPNNINIKILSDGTIKKIEEKEDKIFEKTIGSLKLVRFPKNNLIQKDNGLFYLKNHTLNQNLKVPHDDTVRVQSEVLEASNVNPTKNMVDMISNARAFDMNMKMISMYDQNTERANQLFNVNN</sequence>
<dbReference type="InterPro" id="IPR053967">
    <property type="entry name" value="LlgE_F_G-like_D1"/>
</dbReference>
<evidence type="ECO:0000259" key="9">
    <source>
        <dbReference type="Pfam" id="PF22692"/>
    </source>
</evidence>
<keyword evidence="10" id="KW-0969">Cilium</keyword>
<evidence type="ECO:0000256" key="2">
    <source>
        <dbReference type="ARBA" id="ARBA00009677"/>
    </source>
</evidence>
<dbReference type="PROSITE" id="PS00588">
    <property type="entry name" value="FLAGELLA_BB_ROD"/>
    <property type="match status" value="1"/>
</dbReference>
<comment type="subunit">
    <text evidence="4 6">The basal body constitutes a major portion of the flagellar organelle and consists of five rings (E,L,P,S, and M) mounted on a central rod. The rod consists of about 26 subunits of FlgG in the distal portion, and FlgB, FlgC and FlgF are thought to build up the proximal portion of the rod with about 6 subunits each.</text>
</comment>
<keyword evidence="3 6" id="KW-0975">Bacterial flagellum</keyword>
<comment type="similarity">
    <text evidence="2 6">Belongs to the flagella basal body rod proteins family.</text>
</comment>
<dbReference type="GO" id="GO:0071978">
    <property type="term" value="P:bacterial-type flagellum-dependent swarming motility"/>
    <property type="evidence" value="ECO:0007669"/>
    <property type="project" value="TreeGrafter"/>
</dbReference>
<dbReference type="EMBL" id="CP042427">
    <property type="protein sequence ID" value="QFQ32512.1"/>
    <property type="molecule type" value="Genomic_DNA"/>
</dbReference>
<protein>
    <recommendedName>
        <fullName evidence="5 6">Flagellar basal-body rod protein FlgF</fullName>
    </recommendedName>
</protein>
<evidence type="ECO:0000313" key="11">
    <source>
        <dbReference type="Proteomes" id="UP000325981"/>
    </source>
</evidence>
<dbReference type="InterPro" id="IPR019776">
    <property type="entry name" value="Flagellar_basal_body_rod_CS"/>
</dbReference>
<evidence type="ECO:0000256" key="5">
    <source>
        <dbReference type="ARBA" id="ARBA00040228"/>
    </source>
</evidence>
<dbReference type="Proteomes" id="UP000325981">
    <property type="component" value="Chromosome"/>
</dbReference>
<dbReference type="OrthoDB" id="9804559at2"/>
<feature type="domain" description="Flagellar hook protein FlgE/F/G-like D1" evidence="9">
    <location>
        <begin position="77"/>
        <end position="139"/>
    </location>
</feature>
<gene>
    <name evidence="10" type="primary">flgF</name>
    <name evidence="10" type="ORF">FQV33_00665</name>
</gene>
<feature type="domain" description="Flagellar basal-body/hook protein C-terminal" evidence="8">
    <location>
        <begin position="197"/>
        <end position="241"/>
    </location>
</feature>
<evidence type="ECO:0000259" key="7">
    <source>
        <dbReference type="Pfam" id="PF00460"/>
    </source>
</evidence>
<keyword evidence="10" id="KW-0282">Flagellum</keyword>
<dbReference type="GO" id="GO:0030694">
    <property type="term" value="C:bacterial-type flagellum basal body, rod"/>
    <property type="evidence" value="ECO:0007669"/>
    <property type="project" value="UniProtKB-UniRule"/>
</dbReference>
<evidence type="ECO:0000256" key="4">
    <source>
        <dbReference type="ARBA" id="ARBA00038560"/>
    </source>
</evidence>
<comment type="subcellular location">
    <subcellularLocation>
        <location evidence="1 6">Bacterial flagellum basal body</location>
    </subcellularLocation>
</comment>
<evidence type="ECO:0000256" key="6">
    <source>
        <dbReference type="RuleBase" id="RU362116"/>
    </source>
</evidence>
<dbReference type="InterPro" id="IPR037925">
    <property type="entry name" value="FlgE/F/G-like"/>
</dbReference>
<dbReference type="InterPro" id="IPR001444">
    <property type="entry name" value="Flag_bb_rod_N"/>
</dbReference>
<dbReference type="NCBIfam" id="NF009281">
    <property type="entry name" value="PRK12641.1"/>
    <property type="match status" value="1"/>
</dbReference>
<reference evidence="10 11" key="1">
    <citation type="submission" date="2019-07" db="EMBL/GenBank/DDBJ databases">
        <title>Buchnera limit thermal tolerance of host aphids.</title>
        <authorList>
            <person name="Zhang B."/>
            <person name="Moran N."/>
        </authorList>
    </citation>
    <scope>NUCLEOTIDE SEQUENCE [LARGE SCALE GENOMIC DNA]</scope>
    <source>
        <strain evidence="10 11">Afa-UT1</strain>
    </source>
</reference>
<dbReference type="NCBIfam" id="TIGR03506">
    <property type="entry name" value="FlgEFG_subfam"/>
    <property type="match status" value="1"/>
</dbReference>
<dbReference type="Pfam" id="PF06429">
    <property type="entry name" value="Flg_bbr_C"/>
    <property type="match status" value="1"/>
</dbReference>
<organism evidence="10 11">
    <name type="scientific">Buchnera aphidicola</name>
    <name type="common">Aphis fabae</name>
    <dbReference type="NCBI Taxonomy" id="571430"/>
    <lineage>
        <taxon>Bacteria</taxon>
        <taxon>Pseudomonadati</taxon>
        <taxon>Pseudomonadota</taxon>
        <taxon>Gammaproteobacteria</taxon>
        <taxon>Enterobacterales</taxon>
        <taxon>Erwiniaceae</taxon>
        <taxon>Buchnera</taxon>
    </lineage>
</organism>
<dbReference type="Pfam" id="PF00460">
    <property type="entry name" value="Flg_bb_rod"/>
    <property type="match status" value="1"/>
</dbReference>
<evidence type="ECO:0000256" key="3">
    <source>
        <dbReference type="ARBA" id="ARBA00023143"/>
    </source>
</evidence>
<dbReference type="PANTHER" id="PTHR30435:SF18">
    <property type="entry name" value="FLAGELLAR BASAL-BODY ROD PROTEIN FLGF"/>
    <property type="match status" value="1"/>
</dbReference>
<feature type="domain" description="Flagellar basal body rod protein N-terminal" evidence="7">
    <location>
        <begin position="5"/>
        <end position="35"/>
    </location>
</feature>
<dbReference type="InterPro" id="IPR010930">
    <property type="entry name" value="Flg_bb/hook_C_dom"/>
</dbReference>
<evidence type="ECO:0000256" key="1">
    <source>
        <dbReference type="ARBA" id="ARBA00004117"/>
    </source>
</evidence>
<proteinExistence type="inferred from homology"/>
<evidence type="ECO:0000259" key="8">
    <source>
        <dbReference type="Pfam" id="PF06429"/>
    </source>
</evidence>
<dbReference type="RefSeq" id="WP_158347689.1">
    <property type="nucleotide sequence ID" value="NZ_CP042427.1"/>
</dbReference>